<dbReference type="EMBL" id="NSGR01000010">
    <property type="protein sequence ID" value="PCH10786.1"/>
    <property type="molecule type" value="Genomic_DNA"/>
</dbReference>
<dbReference type="eggNOG" id="COG1947">
    <property type="taxonomic scope" value="Bacteria"/>
</dbReference>
<dbReference type="SUPFAM" id="SSF55060">
    <property type="entry name" value="GHMP Kinase, C-terminal domain"/>
    <property type="match status" value="1"/>
</dbReference>
<evidence type="ECO:0000259" key="7">
    <source>
        <dbReference type="Pfam" id="PF00288"/>
    </source>
</evidence>
<keyword evidence="2 6" id="KW-0808">Transferase</keyword>
<dbReference type="PANTHER" id="PTHR43527:SF2">
    <property type="entry name" value="4-DIPHOSPHOCYTIDYL-2-C-METHYL-D-ERYTHRITOL KINASE, CHLOROPLASTIC"/>
    <property type="match status" value="1"/>
</dbReference>
<protein>
    <recommendedName>
        <fullName evidence="6">Putative 4-diphosphocytidyl-2-C-methyl-D-erythritol kinase</fullName>
        <shortName evidence="6">CMK</shortName>
        <ecNumber evidence="6">2.7.1.148</ecNumber>
    </recommendedName>
    <alternativeName>
        <fullName evidence="6">4-(cytidine-5'-diphospho)-2-C-methyl-D-erythritol kinase</fullName>
    </alternativeName>
</protein>
<dbReference type="PIRSF" id="PIRSF010376">
    <property type="entry name" value="IspE"/>
    <property type="match status" value="1"/>
</dbReference>
<keyword evidence="5 6" id="KW-0067">ATP-binding</keyword>
<feature type="domain" description="GHMP kinase N-terminal" evidence="7">
    <location>
        <begin position="69"/>
        <end position="145"/>
    </location>
</feature>
<dbReference type="Gene3D" id="3.30.230.10">
    <property type="match status" value="1"/>
</dbReference>
<comment type="function">
    <text evidence="6">Catalyzes the phosphorylation of the position 2 hydroxy group of 4-diphosphocytidyl-2C-methyl-D-erythritol.</text>
</comment>
<evidence type="ECO:0000256" key="6">
    <source>
        <dbReference type="HAMAP-Rule" id="MF_00061"/>
    </source>
</evidence>
<dbReference type="RefSeq" id="WP_003103055.1">
    <property type="nucleotide sequence ID" value="NZ_BAWT01000004.1"/>
</dbReference>
<dbReference type="NCBIfam" id="TIGR00154">
    <property type="entry name" value="ispE"/>
    <property type="match status" value="1"/>
</dbReference>
<evidence type="ECO:0000256" key="3">
    <source>
        <dbReference type="ARBA" id="ARBA00022741"/>
    </source>
</evidence>
<feature type="active site" evidence="6">
    <location>
        <position position="137"/>
    </location>
</feature>
<dbReference type="Pfam" id="PF08544">
    <property type="entry name" value="GHMP_kinases_C"/>
    <property type="match status" value="1"/>
</dbReference>
<reference evidence="9 10" key="1">
    <citation type="submission" date="2016-06" db="EMBL/GenBank/DDBJ databases">
        <authorList>
            <person name="Haines A.N."/>
            <person name="Council K.R."/>
        </authorList>
    </citation>
    <scope>NUCLEOTIDE SEQUENCE [LARGE SCALE GENOMIC DNA]</scope>
    <source>
        <strain evidence="9 10">SP158-29</strain>
    </source>
</reference>
<dbReference type="GO" id="GO:0050515">
    <property type="term" value="F:4-(cytidine 5'-diphospho)-2-C-methyl-D-erythritol kinase activity"/>
    <property type="evidence" value="ECO:0007669"/>
    <property type="project" value="UniProtKB-UniRule"/>
</dbReference>
<keyword evidence="3 6" id="KW-0547">Nucleotide-binding</keyword>
<evidence type="ECO:0000313" key="9">
    <source>
        <dbReference type="EMBL" id="PCH10786.1"/>
    </source>
</evidence>
<dbReference type="InterPro" id="IPR014721">
    <property type="entry name" value="Ribsml_uS5_D2-typ_fold_subgr"/>
</dbReference>
<dbReference type="GO" id="GO:0016114">
    <property type="term" value="P:terpenoid biosynthetic process"/>
    <property type="evidence" value="ECO:0007669"/>
    <property type="project" value="UniProtKB-UniRule"/>
</dbReference>
<evidence type="ECO:0000256" key="4">
    <source>
        <dbReference type="ARBA" id="ARBA00022777"/>
    </source>
</evidence>
<comment type="catalytic activity">
    <reaction evidence="6">
        <text>4-CDP-2-C-methyl-D-erythritol + ATP = 4-CDP-2-C-methyl-D-erythritol 2-phosphate + ADP + H(+)</text>
        <dbReference type="Rhea" id="RHEA:18437"/>
        <dbReference type="ChEBI" id="CHEBI:15378"/>
        <dbReference type="ChEBI" id="CHEBI:30616"/>
        <dbReference type="ChEBI" id="CHEBI:57823"/>
        <dbReference type="ChEBI" id="CHEBI:57919"/>
        <dbReference type="ChEBI" id="CHEBI:456216"/>
        <dbReference type="EC" id="2.7.1.148"/>
    </reaction>
</comment>
<evidence type="ECO:0000256" key="2">
    <source>
        <dbReference type="ARBA" id="ARBA00022679"/>
    </source>
</evidence>
<dbReference type="Pfam" id="PF00288">
    <property type="entry name" value="GHMP_kinases_N"/>
    <property type="match status" value="1"/>
</dbReference>
<dbReference type="GO" id="GO:0005524">
    <property type="term" value="F:ATP binding"/>
    <property type="evidence" value="ECO:0007669"/>
    <property type="project" value="UniProtKB-UniRule"/>
</dbReference>
<dbReference type="InterPro" id="IPR013750">
    <property type="entry name" value="GHMP_kinase_C_dom"/>
</dbReference>
<dbReference type="HAMAP" id="MF_00061">
    <property type="entry name" value="IspE"/>
    <property type="match status" value="1"/>
</dbReference>
<dbReference type="AlphaFoldDB" id="A0A0E2UAW6"/>
<dbReference type="InterPro" id="IPR036554">
    <property type="entry name" value="GHMP_kinase_C_sf"/>
</dbReference>
<accession>A0A0E2UAW6</accession>
<dbReference type="STRING" id="936154.STP_1621"/>
<comment type="caution">
    <text evidence="9">The sequence shown here is derived from an EMBL/GenBank/DDBJ whole genome shotgun (WGS) entry which is preliminary data.</text>
</comment>
<dbReference type="PANTHER" id="PTHR43527">
    <property type="entry name" value="4-DIPHOSPHOCYTIDYL-2-C-METHYL-D-ERYTHRITOL KINASE, CHLOROPLASTIC"/>
    <property type="match status" value="1"/>
</dbReference>
<sequence length="283" mass="30737">MVSIIERAPAKINLGLDVLGKRDDGYHDLSMVMVSVDLCDYITLSDREDNKIVITSNSPKMPVNDKNDVFKAAQLIKADYGIKKGVSINLDKKIPICAGMGGGSSDAAATIRGLNKLWQLNLTKEEMIAIGKRIGSDVPYCISGGCAQVGGMGEQVDCIDGKLSSWVVLVKPEFGISTRTIFSEVDCQEISRVDISAIINALETNNYQALITSMGNSLENISITRKPFIQKIKDKMIFSGADVALMTGSGPTVFALCRTEKQANRVVNSLKGFCKEVYKVRTL</sequence>
<feature type="active site" evidence="6">
    <location>
        <position position="11"/>
    </location>
</feature>
<keyword evidence="4 6" id="KW-0418">Kinase</keyword>
<name>A0A0E2UAW6_9STRE</name>
<dbReference type="InterPro" id="IPR004424">
    <property type="entry name" value="IspE"/>
</dbReference>
<dbReference type="Proteomes" id="UP000217465">
    <property type="component" value="Unassembled WGS sequence"/>
</dbReference>
<evidence type="ECO:0000256" key="5">
    <source>
        <dbReference type="ARBA" id="ARBA00022840"/>
    </source>
</evidence>
<dbReference type="GeneID" id="61421494"/>
<dbReference type="NCBIfam" id="NF011202">
    <property type="entry name" value="PRK14608.1"/>
    <property type="match status" value="1"/>
</dbReference>
<evidence type="ECO:0000256" key="1">
    <source>
        <dbReference type="ARBA" id="ARBA00009684"/>
    </source>
</evidence>
<feature type="domain" description="GHMP kinase C-terminal" evidence="8">
    <location>
        <begin position="201"/>
        <end position="274"/>
    </location>
</feature>
<gene>
    <name evidence="9" type="primary">ispE</name>
    <name evidence="9" type="ORF">A9Y57_02076</name>
</gene>
<dbReference type="Gene3D" id="3.30.70.890">
    <property type="entry name" value="GHMP kinase, C-terminal domain"/>
    <property type="match status" value="1"/>
</dbReference>
<organism evidence="9 10">
    <name type="scientific">Streptococcus parauberis</name>
    <dbReference type="NCBI Taxonomy" id="1348"/>
    <lineage>
        <taxon>Bacteria</taxon>
        <taxon>Bacillati</taxon>
        <taxon>Bacillota</taxon>
        <taxon>Bacilli</taxon>
        <taxon>Lactobacillales</taxon>
        <taxon>Streptococcaceae</taxon>
        <taxon>Streptococcus</taxon>
    </lineage>
</organism>
<dbReference type="InterPro" id="IPR006204">
    <property type="entry name" value="GHMP_kinase_N_dom"/>
</dbReference>
<evidence type="ECO:0000259" key="8">
    <source>
        <dbReference type="Pfam" id="PF08544"/>
    </source>
</evidence>
<dbReference type="OMA" id="RWPSPAK"/>
<dbReference type="OrthoDB" id="9809438at2"/>
<comment type="similarity">
    <text evidence="1 6">Belongs to the GHMP kinase family. IspE subfamily.</text>
</comment>
<dbReference type="EC" id="2.7.1.148" evidence="6"/>
<feature type="binding site" evidence="6">
    <location>
        <begin position="95"/>
        <end position="105"/>
    </location>
    <ligand>
        <name>ATP</name>
        <dbReference type="ChEBI" id="CHEBI:30616"/>
    </ligand>
</feature>
<proteinExistence type="inferred from homology"/>
<dbReference type="InterPro" id="IPR020568">
    <property type="entry name" value="Ribosomal_Su5_D2-typ_SF"/>
</dbReference>
<dbReference type="SUPFAM" id="SSF54211">
    <property type="entry name" value="Ribosomal protein S5 domain 2-like"/>
    <property type="match status" value="1"/>
</dbReference>
<evidence type="ECO:0000313" key="10">
    <source>
        <dbReference type="Proteomes" id="UP000217465"/>
    </source>
</evidence>